<evidence type="ECO:0000256" key="1">
    <source>
        <dbReference type="SAM" id="MobiDB-lite"/>
    </source>
</evidence>
<gene>
    <name evidence="2" type="ORF">ASPCADRAFT_174174</name>
</gene>
<evidence type="ECO:0000313" key="3">
    <source>
        <dbReference type="Proteomes" id="UP000188318"/>
    </source>
</evidence>
<dbReference type="OrthoDB" id="2520703at2759"/>
<dbReference type="STRING" id="602072.A0A1R3RFN0"/>
<organism evidence="2 3">
    <name type="scientific">Aspergillus carbonarius (strain ITEM 5010)</name>
    <dbReference type="NCBI Taxonomy" id="602072"/>
    <lineage>
        <taxon>Eukaryota</taxon>
        <taxon>Fungi</taxon>
        <taxon>Dikarya</taxon>
        <taxon>Ascomycota</taxon>
        <taxon>Pezizomycotina</taxon>
        <taxon>Eurotiomycetes</taxon>
        <taxon>Eurotiomycetidae</taxon>
        <taxon>Eurotiales</taxon>
        <taxon>Aspergillaceae</taxon>
        <taxon>Aspergillus</taxon>
        <taxon>Aspergillus subgen. Circumdati</taxon>
    </lineage>
</organism>
<feature type="region of interest" description="Disordered" evidence="1">
    <location>
        <begin position="534"/>
        <end position="553"/>
    </location>
</feature>
<dbReference type="SUPFAM" id="SSF52047">
    <property type="entry name" value="RNI-like"/>
    <property type="match status" value="1"/>
</dbReference>
<dbReference type="VEuPathDB" id="FungiDB:ASPCADRAFT_174174"/>
<feature type="region of interest" description="Disordered" evidence="1">
    <location>
        <begin position="27"/>
        <end position="63"/>
    </location>
</feature>
<keyword evidence="3" id="KW-1185">Reference proteome</keyword>
<accession>A0A1R3RFN0</accession>
<dbReference type="AlphaFoldDB" id="A0A1R3RFN0"/>
<sequence>MGHIQDLPPELLLHILSFVADFDFAEPTPKFKDTEDEDDEEDEEDEDEDEDEDEEEDVEEDKLIDERTVNLANLCRVSRVFRELAQPLLFQDFDNFHIPGDMSRVAAFTRALILRPSLGDHVHDVTVQPSDDHRFLHAPPSVSSQDRELFARTIRDLQLGDDESTWMTAMEKLDYSLVVTLLISRTPNLRRLDLCGGQFFMKPLRQIFQRKPAVLSNLEELCLDGDDLFAGYPLPFYEELLVLPRLRSLTAEYCQLNGAQFPASWAPQTLALEWIALNMCHLDASGLKKLLRACRKVMSFSYTHFSVDPADQPDIVPTTPEFNAAEWHKALLPHQNTLVSLELAFTRDPWERQNIQEYLDRQAKIGSLRNFSALTSLTIQQALLPPRPEFPPALEQLVVEDCNVSVWELTQHLAQECRLGHLPALKSIKVLAVDVTDPIQLPGQRIPPGKTPEQCFLTIRDLFKNTPVEFDILLYPDCRQHLIGDSSSSEDYDDESYMDDDYGFPQLGLSAGTAAISRDLVGAMLRQTMHEQAMEMDEPSDHSWVTDGEDEDI</sequence>
<dbReference type="EMBL" id="KV907505">
    <property type="protein sequence ID" value="OOF93274.1"/>
    <property type="molecule type" value="Genomic_DNA"/>
</dbReference>
<dbReference type="InterPro" id="IPR032675">
    <property type="entry name" value="LRR_dom_sf"/>
</dbReference>
<name>A0A1R3RFN0_ASPC5</name>
<proteinExistence type="predicted"/>
<dbReference type="OMA" id="HCHIDAG"/>
<evidence type="ECO:0000313" key="2">
    <source>
        <dbReference type="EMBL" id="OOF93274.1"/>
    </source>
</evidence>
<dbReference type="Gene3D" id="3.80.10.10">
    <property type="entry name" value="Ribonuclease Inhibitor"/>
    <property type="match status" value="1"/>
</dbReference>
<dbReference type="Proteomes" id="UP000188318">
    <property type="component" value="Unassembled WGS sequence"/>
</dbReference>
<reference evidence="3" key="1">
    <citation type="journal article" date="2017" name="Genome Biol.">
        <title>Comparative genomics reveals high biological diversity and specific adaptations in the industrially and medically important fungal genus Aspergillus.</title>
        <authorList>
            <person name="de Vries R.P."/>
            <person name="Riley R."/>
            <person name="Wiebenga A."/>
            <person name="Aguilar-Osorio G."/>
            <person name="Amillis S."/>
            <person name="Uchima C.A."/>
            <person name="Anderluh G."/>
            <person name="Asadollahi M."/>
            <person name="Askin M."/>
            <person name="Barry K."/>
            <person name="Battaglia E."/>
            <person name="Bayram O."/>
            <person name="Benocci T."/>
            <person name="Braus-Stromeyer S.A."/>
            <person name="Caldana C."/>
            <person name="Canovas D."/>
            <person name="Cerqueira G.C."/>
            <person name="Chen F."/>
            <person name="Chen W."/>
            <person name="Choi C."/>
            <person name="Clum A."/>
            <person name="Dos Santos R.A."/>
            <person name="Damasio A.R."/>
            <person name="Diallinas G."/>
            <person name="Emri T."/>
            <person name="Fekete E."/>
            <person name="Flipphi M."/>
            <person name="Freyberg S."/>
            <person name="Gallo A."/>
            <person name="Gournas C."/>
            <person name="Habgood R."/>
            <person name="Hainaut M."/>
            <person name="Harispe M.L."/>
            <person name="Henrissat B."/>
            <person name="Hilden K.S."/>
            <person name="Hope R."/>
            <person name="Hossain A."/>
            <person name="Karabika E."/>
            <person name="Karaffa L."/>
            <person name="Karanyi Z."/>
            <person name="Krasevec N."/>
            <person name="Kuo A."/>
            <person name="Kusch H."/>
            <person name="LaButti K."/>
            <person name="Lagendijk E.L."/>
            <person name="Lapidus A."/>
            <person name="Levasseur A."/>
            <person name="Lindquist E."/>
            <person name="Lipzen A."/>
            <person name="Logrieco A.F."/>
            <person name="MacCabe A."/>
            <person name="Maekelae M.R."/>
            <person name="Malavazi I."/>
            <person name="Melin P."/>
            <person name="Meyer V."/>
            <person name="Mielnichuk N."/>
            <person name="Miskei M."/>
            <person name="Molnar A.P."/>
            <person name="Mule G."/>
            <person name="Ngan C.Y."/>
            <person name="Orejas M."/>
            <person name="Orosz E."/>
            <person name="Ouedraogo J.P."/>
            <person name="Overkamp K.M."/>
            <person name="Park H.-S."/>
            <person name="Perrone G."/>
            <person name="Piumi F."/>
            <person name="Punt P.J."/>
            <person name="Ram A.F."/>
            <person name="Ramon A."/>
            <person name="Rauscher S."/>
            <person name="Record E."/>
            <person name="Riano-Pachon D.M."/>
            <person name="Robert V."/>
            <person name="Roehrig J."/>
            <person name="Ruller R."/>
            <person name="Salamov A."/>
            <person name="Salih N.S."/>
            <person name="Samson R.A."/>
            <person name="Sandor E."/>
            <person name="Sanguinetti M."/>
            <person name="Schuetze T."/>
            <person name="Sepcic K."/>
            <person name="Shelest E."/>
            <person name="Sherlock G."/>
            <person name="Sophianopoulou V."/>
            <person name="Squina F.M."/>
            <person name="Sun H."/>
            <person name="Susca A."/>
            <person name="Todd R.B."/>
            <person name="Tsang A."/>
            <person name="Unkles S.E."/>
            <person name="van de Wiele N."/>
            <person name="van Rossen-Uffink D."/>
            <person name="Oliveira J.V."/>
            <person name="Vesth T.C."/>
            <person name="Visser J."/>
            <person name="Yu J.-H."/>
            <person name="Zhou M."/>
            <person name="Andersen M.R."/>
            <person name="Archer D.B."/>
            <person name="Baker S.E."/>
            <person name="Benoit I."/>
            <person name="Brakhage A.A."/>
            <person name="Braus G.H."/>
            <person name="Fischer R."/>
            <person name="Frisvad J.C."/>
            <person name="Goldman G.H."/>
            <person name="Houbraken J."/>
            <person name="Oakley B."/>
            <person name="Pocsi I."/>
            <person name="Scazzocchio C."/>
            <person name="Seiboth B."/>
            <person name="vanKuyk P.A."/>
            <person name="Wortman J."/>
            <person name="Dyer P.S."/>
            <person name="Grigoriev I.V."/>
        </authorList>
    </citation>
    <scope>NUCLEOTIDE SEQUENCE [LARGE SCALE GENOMIC DNA]</scope>
    <source>
        <strain evidence="3">ITEM 5010</strain>
    </source>
</reference>
<feature type="compositionally biased region" description="Acidic residues" evidence="1">
    <location>
        <begin position="34"/>
        <end position="63"/>
    </location>
</feature>
<protein>
    <submittedName>
        <fullName evidence="2">Uncharacterized protein</fullName>
    </submittedName>
</protein>